<proteinExistence type="predicted"/>
<protein>
    <submittedName>
        <fullName evidence="2">NAD/FAD-dependent oxidoreductase</fullName>
    </submittedName>
</protein>
<name>A0A511DM95_9PSEU</name>
<dbReference type="InterPro" id="IPR036188">
    <property type="entry name" value="FAD/NAD-bd_sf"/>
</dbReference>
<dbReference type="Gene3D" id="3.90.660.10">
    <property type="match status" value="1"/>
</dbReference>
<dbReference type="GO" id="GO:0016491">
    <property type="term" value="F:oxidoreductase activity"/>
    <property type="evidence" value="ECO:0007669"/>
    <property type="project" value="InterPro"/>
</dbReference>
<keyword evidence="3" id="KW-1185">Reference proteome</keyword>
<accession>A0A511DM95</accession>
<dbReference type="Proteomes" id="UP000321685">
    <property type="component" value="Unassembled WGS sequence"/>
</dbReference>
<dbReference type="PRINTS" id="PR00419">
    <property type="entry name" value="ADXRDTASE"/>
</dbReference>
<dbReference type="AlphaFoldDB" id="A0A511DM95"/>
<dbReference type="Pfam" id="PF01593">
    <property type="entry name" value="Amino_oxidase"/>
    <property type="match status" value="1"/>
</dbReference>
<dbReference type="Pfam" id="PF13450">
    <property type="entry name" value="NAD_binding_8"/>
    <property type="match status" value="1"/>
</dbReference>
<reference evidence="2 3" key="1">
    <citation type="submission" date="2019-07" db="EMBL/GenBank/DDBJ databases">
        <title>Whole genome shotgun sequence of Pseudonocardia sulfidoxydans NBRC 16205.</title>
        <authorList>
            <person name="Hosoyama A."/>
            <person name="Uohara A."/>
            <person name="Ohji S."/>
            <person name="Ichikawa N."/>
        </authorList>
    </citation>
    <scope>NUCLEOTIDE SEQUENCE [LARGE SCALE GENOMIC DNA]</scope>
    <source>
        <strain evidence="2 3">NBRC 16205</strain>
    </source>
</reference>
<dbReference type="PANTHER" id="PTHR16128">
    <property type="entry name" value="FAD/NAD(P)-BINDING OXIDOREDUCTASE FAMILY PROTEIN"/>
    <property type="match status" value="1"/>
</dbReference>
<dbReference type="RefSeq" id="WP_147111451.1">
    <property type="nucleotide sequence ID" value="NZ_BJVJ01000052.1"/>
</dbReference>
<evidence type="ECO:0000313" key="3">
    <source>
        <dbReference type="Proteomes" id="UP000321685"/>
    </source>
</evidence>
<dbReference type="Gene3D" id="3.50.50.60">
    <property type="entry name" value="FAD/NAD(P)-binding domain"/>
    <property type="match status" value="1"/>
</dbReference>
<dbReference type="EMBL" id="BJVJ01000052">
    <property type="protein sequence ID" value="GEL25373.1"/>
    <property type="molecule type" value="Genomic_DNA"/>
</dbReference>
<dbReference type="InterPro" id="IPR002937">
    <property type="entry name" value="Amino_oxidase"/>
</dbReference>
<gene>
    <name evidence="2" type="ORF">PSU4_43270</name>
</gene>
<dbReference type="PANTHER" id="PTHR16128:SF5">
    <property type="entry name" value="FAD_NAD(P)-BINDING OXIDOREDUCTASE FAMILY PROTEIN"/>
    <property type="match status" value="1"/>
</dbReference>
<dbReference type="SUPFAM" id="SSF51905">
    <property type="entry name" value="FAD/NAD(P)-binding domain"/>
    <property type="match status" value="1"/>
</dbReference>
<organism evidence="2 3">
    <name type="scientific">Pseudonocardia sulfidoxydans NBRC 16205</name>
    <dbReference type="NCBI Taxonomy" id="1223511"/>
    <lineage>
        <taxon>Bacteria</taxon>
        <taxon>Bacillati</taxon>
        <taxon>Actinomycetota</taxon>
        <taxon>Actinomycetes</taxon>
        <taxon>Pseudonocardiales</taxon>
        <taxon>Pseudonocardiaceae</taxon>
        <taxon>Pseudonocardia</taxon>
    </lineage>
</organism>
<comment type="caution">
    <text evidence="2">The sequence shown here is derived from an EMBL/GenBank/DDBJ whole genome shotgun (WGS) entry which is preliminary data.</text>
</comment>
<dbReference type="OrthoDB" id="5792777at2"/>
<evidence type="ECO:0000313" key="2">
    <source>
        <dbReference type="EMBL" id="GEL25373.1"/>
    </source>
</evidence>
<feature type="domain" description="Amine oxidase" evidence="1">
    <location>
        <begin position="103"/>
        <end position="301"/>
    </location>
</feature>
<sequence length="314" mass="32886">MSVVVVGAGLAGIACATELVAAGVEVRVLDRADHVGGRMATRTVDGRAVDTGAAYFTVRDPEFAEVVAGWRTAGLARPWTPELAVLSGDGPGRSPGPMRWSAPQGLRSLVEDLACGLPVELGHQVRHVRPGPTVDGEPAGTVVLAMPDPQAVRVLDPALAAHAAAAGRRWRPVVAVAAGFATRSWAPLPAAFVNGHPVVSMVADDGARRGDAAPVLVAHTTSEVARTYDADPDGAIPEVLAAVSELLDVRAEPVWTRAYRWRYAAPEDDRDVPFLLAGDGVALAGDGWGSPRIETAWRSGTLLGRELARRHRAS</sequence>
<evidence type="ECO:0000259" key="1">
    <source>
        <dbReference type="Pfam" id="PF01593"/>
    </source>
</evidence>